<protein>
    <submittedName>
        <fullName evidence="4">PLP-dependent cysteine synthase family protein</fullName>
    </submittedName>
</protein>
<comment type="cofactor">
    <cofactor evidence="1">
        <name>pyridoxal 5'-phosphate</name>
        <dbReference type="ChEBI" id="CHEBI:597326"/>
    </cofactor>
</comment>
<dbReference type="EMBL" id="CP071794">
    <property type="protein sequence ID" value="QTD54572.1"/>
    <property type="molecule type" value="Genomic_DNA"/>
</dbReference>
<feature type="domain" description="Tryptophan synthase beta chain-like PALP" evidence="3">
    <location>
        <begin position="37"/>
        <end position="331"/>
    </location>
</feature>
<evidence type="ECO:0000256" key="2">
    <source>
        <dbReference type="ARBA" id="ARBA00022898"/>
    </source>
</evidence>
<dbReference type="PROSITE" id="PS00901">
    <property type="entry name" value="CYS_SYNTHASE"/>
    <property type="match status" value="1"/>
</dbReference>
<dbReference type="Proteomes" id="UP000663923">
    <property type="component" value="Chromosome"/>
</dbReference>
<proteinExistence type="predicted"/>
<keyword evidence="2" id="KW-0663">Pyridoxal phosphate</keyword>
<dbReference type="InterPro" id="IPR001926">
    <property type="entry name" value="TrpB-like_PALP"/>
</dbReference>
<dbReference type="InterPro" id="IPR036052">
    <property type="entry name" value="TrpB-like_PALP_sf"/>
</dbReference>
<dbReference type="CDD" id="cd01561">
    <property type="entry name" value="CBS_like"/>
    <property type="match status" value="1"/>
</dbReference>
<reference evidence="4 5" key="1">
    <citation type="submission" date="2021-03" db="EMBL/GenBank/DDBJ databases">
        <title>Complete genome of Parasphingorhabdus_sp.JHSY0214.</title>
        <authorList>
            <person name="Yoo J.H."/>
            <person name="Bae J.W."/>
        </authorList>
    </citation>
    <scope>NUCLEOTIDE SEQUENCE [LARGE SCALE GENOMIC DNA]</scope>
    <source>
        <strain evidence="4 5">JHSY0214</strain>
    </source>
</reference>
<evidence type="ECO:0000259" key="3">
    <source>
        <dbReference type="Pfam" id="PF00291"/>
    </source>
</evidence>
<dbReference type="RefSeq" id="WP_207986406.1">
    <property type="nucleotide sequence ID" value="NZ_CP071794.1"/>
</dbReference>
<dbReference type="PANTHER" id="PTHR10314">
    <property type="entry name" value="CYSTATHIONINE BETA-SYNTHASE"/>
    <property type="match status" value="1"/>
</dbReference>
<evidence type="ECO:0000256" key="1">
    <source>
        <dbReference type="ARBA" id="ARBA00001933"/>
    </source>
</evidence>
<gene>
    <name evidence="4" type="ORF">J4G78_09760</name>
</gene>
<evidence type="ECO:0000313" key="4">
    <source>
        <dbReference type="EMBL" id="QTD54572.1"/>
    </source>
</evidence>
<dbReference type="SUPFAM" id="SSF53686">
    <property type="entry name" value="Tryptophan synthase beta subunit-like PLP-dependent enzymes"/>
    <property type="match status" value="1"/>
</dbReference>
<sequence length="365" mass="38988">MAKIFDELVDIPTLQSGGISMLDQVGRSCEDKFRALSGLIGNTPMLRINARCDGQDVTVYAKAEMYNFSGSIKDRMALSILQNATRSGALKPGQRIAEATSGNAGIAMAALGTALGHPVTIFMPDWMSMERRAILASHGADVRLVSKEEGGFLGSIALAEKMGETEGAFLPRQFSNEDNCNAHCAGTAPEIWRQVQSDGANLGGFAAGVGTGGTIMGVSRYLKQMDASISCHPVEPVESPTLSTGYKVGHHRIQGVSDEFIPEIVKLDQIDDIIDVNDGDAILMAQKLSRVFGLGVGISSGGNLVAAIRLALMQEPDADGNRKAIATVFCDSNAKYLSTDLAKEEPCRDCYLTPQVELLEMQTIR</sequence>
<evidence type="ECO:0000313" key="5">
    <source>
        <dbReference type="Proteomes" id="UP000663923"/>
    </source>
</evidence>
<organism evidence="4 5">
    <name type="scientific">Parasphingorhabdus cellanae</name>
    <dbReference type="NCBI Taxonomy" id="2806553"/>
    <lineage>
        <taxon>Bacteria</taxon>
        <taxon>Pseudomonadati</taxon>
        <taxon>Pseudomonadota</taxon>
        <taxon>Alphaproteobacteria</taxon>
        <taxon>Sphingomonadales</taxon>
        <taxon>Sphingomonadaceae</taxon>
        <taxon>Parasphingorhabdus</taxon>
    </lineage>
</organism>
<name>A0ABX7T215_9SPHN</name>
<dbReference type="Gene3D" id="3.40.50.1100">
    <property type="match status" value="2"/>
</dbReference>
<accession>A0ABX7T215</accession>
<dbReference type="InterPro" id="IPR050214">
    <property type="entry name" value="Cys_Synth/Cystath_Beta-Synth"/>
</dbReference>
<dbReference type="InterPro" id="IPR001216">
    <property type="entry name" value="P-phosphate_BS"/>
</dbReference>
<keyword evidence="5" id="KW-1185">Reference proteome</keyword>
<dbReference type="Pfam" id="PF00291">
    <property type="entry name" value="PALP"/>
    <property type="match status" value="1"/>
</dbReference>